<dbReference type="Proteomes" id="UP000655225">
    <property type="component" value="Unassembled WGS sequence"/>
</dbReference>
<evidence type="ECO:0000256" key="2">
    <source>
        <dbReference type="ARBA" id="ARBA00022679"/>
    </source>
</evidence>
<dbReference type="PANTHER" id="PTHR11926">
    <property type="entry name" value="GLUCOSYL/GLUCURONOSYL TRANSFERASES"/>
    <property type="match status" value="1"/>
</dbReference>
<comment type="similarity">
    <text evidence="1 3">Belongs to the UDP-glycosyltransferase family.</text>
</comment>
<name>A0A835DPN3_TETSI</name>
<dbReference type="OrthoDB" id="5835829at2759"/>
<proteinExistence type="inferred from homology"/>
<dbReference type="EMBL" id="JABCRI010000004">
    <property type="protein sequence ID" value="KAF8407959.1"/>
    <property type="molecule type" value="Genomic_DNA"/>
</dbReference>
<dbReference type="Gene3D" id="3.40.50.2000">
    <property type="entry name" value="Glycogen Phosphorylase B"/>
    <property type="match status" value="2"/>
</dbReference>
<dbReference type="InterPro" id="IPR035595">
    <property type="entry name" value="UDP_glycos_trans_CS"/>
</dbReference>
<dbReference type="GO" id="GO:0080044">
    <property type="term" value="F:quercetin 7-O-glucosyltransferase activity"/>
    <property type="evidence" value="ECO:0007669"/>
    <property type="project" value="TreeGrafter"/>
</dbReference>
<dbReference type="AlphaFoldDB" id="A0A835DPN3"/>
<dbReference type="GO" id="GO:0080043">
    <property type="term" value="F:quercetin 3-O-glucosyltransferase activity"/>
    <property type="evidence" value="ECO:0007669"/>
    <property type="project" value="TreeGrafter"/>
</dbReference>
<dbReference type="Pfam" id="PF00201">
    <property type="entry name" value="UDPGT"/>
    <property type="match status" value="1"/>
</dbReference>
<evidence type="ECO:0000256" key="1">
    <source>
        <dbReference type="ARBA" id="ARBA00009995"/>
    </source>
</evidence>
<sequence length="237" mass="26579">MMSIPMPMLLIGPMVPSTYLNDRIKGDKGYGANLWEPTRDECLKWLETKPTKSVIYVSFGSIAELEPKQMQELAMGLKGTGKHFIWVLKDSEHRKLPDGFEDSVEESGLLVTWCVQLEVLAHQATGCFITHCGWNSTLEGLSLGVPMVAVPQWTDQPTNAMFAEDVWRVGVRAKVDENGIVGREEFQFCIREVMEGERSGEFKRNACKWSELAKEAIGEGGSSEKNIDIFVEHFFSG</sequence>
<keyword evidence="2 3" id="KW-0808">Transferase</keyword>
<evidence type="ECO:0008006" key="6">
    <source>
        <dbReference type="Google" id="ProtNLM"/>
    </source>
</evidence>
<evidence type="ECO:0000313" key="4">
    <source>
        <dbReference type="EMBL" id="KAF8407959.1"/>
    </source>
</evidence>
<dbReference type="PANTHER" id="PTHR11926:SF1526">
    <property type="entry name" value="GLYCOSYLTRANSFERASE"/>
    <property type="match status" value="1"/>
</dbReference>
<comment type="caution">
    <text evidence="4">The sequence shown here is derived from an EMBL/GenBank/DDBJ whole genome shotgun (WGS) entry which is preliminary data.</text>
</comment>
<evidence type="ECO:0000313" key="5">
    <source>
        <dbReference type="Proteomes" id="UP000655225"/>
    </source>
</evidence>
<dbReference type="SUPFAM" id="SSF53756">
    <property type="entry name" value="UDP-Glycosyltransferase/glycogen phosphorylase"/>
    <property type="match status" value="1"/>
</dbReference>
<accession>A0A835DPN3</accession>
<gene>
    <name evidence="4" type="ORF">HHK36_007099</name>
</gene>
<keyword evidence="5" id="KW-1185">Reference proteome</keyword>
<protein>
    <recommendedName>
        <fullName evidence="6">UDP-glycosyltransferases domain-containing protein</fullName>
    </recommendedName>
</protein>
<keyword evidence="3" id="KW-0328">Glycosyltransferase</keyword>
<organism evidence="4 5">
    <name type="scientific">Tetracentron sinense</name>
    <name type="common">Spur-leaf</name>
    <dbReference type="NCBI Taxonomy" id="13715"/>
    <lineage>
        <taxon>Eukaryota</taxon>
        <taxon>Viridiplantae</taxon>
        <taxon>Streptophyta</taxon>
        <taxon>Embryophyta</taxon>
        <taxon>Tracheophyta</taxon>
        <taxon>Spermatophyta</taxon>
        <taxon>Magnoliopsida</taxon>
        <taxon>Trochodendrales</taxon>
        <taxon>Trochodendraceae</taxon>
        <taxon>Tetracentron</taxon>
    </lineage>
</organism>
<dbReference type="CDD" id="cd03784">
    <property type="entry name" value="GT1_Gtf-like"/>
    <property type="match status" value="1"/>
</dbReference>
<dbReference type="PROSITE" id="PS00375">
    <property type="entry name" value="UDPGT"/>
    <property type="match status" value="1"/>
</dbReference>
<reference evidence="4 5" key="1">
    <citation type="submission" date="2020-04" db="EMBL/GenBank/DDBJ databases">
        <title>Plant Genome Project.</title>
        <authorList>
            <person name="Zhang R.-G."/>
        </authorList>
    </citation>
    <scope>NUCLEOTIDE SEQUENCE [LARGE SCALE GENOMIC DNA]</scope>
    <source>
        <strain evidence="4">YNK0</strain>
        <tissue evidence="4">Leaf</tissue>
    </source>
</reference>
<dbReference type="OMA" id="WPARTIG"/>
<dbReference type="InterPro" id="IPR002213">
    <property type="entry name" value="UDP_glucos_trans"/>
</dbReference>
<evidence type="ECO:0000256" key="3">
    <source>
        <dbReference type="RuleBase" id="RU003718"/>
    </source>
</evidence>
<dbReference type="FunFam" id="3.40.50.2000:FF:000019">
    <property type="entry name" value="Glycosyltransferase"/>
    <property type="match status" value="1"/>
</dbReference>